<evidence type="ECO:0000256" key="3">
    <source>
        <dbReference type="ARBA" id="ARBA00022692"/>
    </source>
</evidence>
<keyword evidence="3 8" id="KW-0812">Transmembrane</keyword>
<feature type="region of interest" description="Disordered" evidence="7">
    <location>
        <begin position="204"/>
        <end position="235"/>
    </location>
</feature>
<keyword evidence="4" id="KW-0677">Repeat</keyword>
<evidence type="ECO:0000256" key="2">
    <source>
        <dbReference type="ARBA" id="ARBA00022448"/>
    </source>
</evidence>
<feature type="transmembrane region" description="Helical" evidence="8">
    <location>
        <begin position="56"/>
        <end position="75"/>
    </location>
</feature>
<feature type="transmembrane region" description="Helical" evidence="8">
    <location>
        <begin position="139"/>
        <end position="160"/>
    </location>
</feature>
<feature type="transmembrane region" description="Helical" evidence="8">
    <location>
        <begin position="95"/>
        <end position="118"/>
    </location>
</feature>
<accession>A0ABT4A4S1</accession>
<dbReference type="EMBL" id="JAPNKA010000001">
    <property type="protein sequence ID" value="MCY1076640.1"/>
    <property type="molecule type" value="Genomic_DNA"/>
</dbReference>
<feature type="domain" description="Citrate transporter-like" evidence="9">
    <location>
        <begin position="15"/>
        <end position="336"/>
    </location>
</feature>
<evidence type="ECO:0000256" key="4">
    <source>
        <dbReference type="ARBA" id="ARBA00022737"/>
    </source>
</evidence>
<dbReference type="PANTHER" id="PTHR43652">
    <property type="entry name" value="BASIC AMINO ACID ANTIPORTER YFCC-RELATED"/>
    <property type="match status" value="1"/>
</dbReference>
<keyword evidence="2" id="KW-0813">Transport</keyword>
<feature type="transmembrane region" description="Helical" evidence="8">
    <location>
        <begin position="335"/>
        <end position="361"/>
    </location>
</feature>
<organism evidence="10 11">
    <name type="scientific">Archangium lansingense</name>
    <dbReference type="NCBI Taxonomy" id="2995310"/>
    <lineage>
        <taxon>Bacteria</taxon>
        <taxon>Pseudomonadati</taxon>
        <taxon>Myxococcota</taxon>
        <taxon>Myxococcia</taxon>
        <taxon>Myxococcales</taxon>
        <taxon>Cystobacterineae</taxon>
        <taxon>Archangiaceae</taxon>
        <taxon>Archangium</taxon>
    </lineage>
</organism>
<keyword evidence="5 8" id="KW-1133">Transmembrane helix</keyword>
<comment type="caution">
    <text evidence="10">The sequence shown here is derived from an EMBL/GenBank/DDBJ whole genome shotgun (WGS) entry which is preliminary data.</text>
</comment>
<evidence type="ECO:0000259" key="9">
    <source>
        <dbReference type="Pfam" id="PF03600"/>
    </source>
</evidence>
<dbReference type="InterPro" id="IPR004680">
    <property type="entry name" value="Cit_transptr-like_dom"/>
</dbReference>
<name>A0ABT4A4S1_9BACT</name>
<dbReference type="Proteomes" id="UP001207654">
    <property type="component" value="Unassembled WGS sequence"/>
</dbReference>
<keyword evidence="6 8" id="KW-0472">Membrane</keyword>
<feature type="transmembrane region" description="Helical" evidence="8">
    <location>
        <begin position="180"/>
        <end position="200"/>
    </location>
</feature>
<evidence type="ECO:0000256" key="8">
    <source>
        <dbReference type="SAM" id="Phobius"/>
    </source>
</evidence>
<reference evidence="10 11" key="1">
    <citation type="submission" date="2022-11" db="EMBL/GenBank/DDBJ databases">
        <title>Minimal conservation of predation-associated metabolite biosynthetic gene clusters underscores biosynthetic potential of Myxococcota including descriptions for ten novel species: Archangium lansinium sp. nov., Myxococcus landrumus sp. nov., Nannocystis bai.</title>
        <authorList>
            <person name="Ahearne A."/>
            <person name="Stevens C."/>
            <person name="Phillips K."/>
        </authorList>
    </citation>
    <scope>NUCLEOTIDE SEQUENCE [LARGE SCALE GENOMIC DNA]</scope>
    <source>
        <strain evidence="10 11">MIWBW</strain>
    </source>
</reference>
<sequence length="473" mass="48852">MTGIVLVLAIVLIGIVLFSLDRIPLEVTALAIVCLLALTGVLTPAEAFAGFSNETVIFIFALLAMTGGLSATGVMHRAGGWLAHFGRLGPRGFLLGLMLLVVVFSAFVPNTVTTAAFLPAALRGAKASGMRRSKVLMPLAFASILGGMSFLYGTSTNLVVSARLDDLGQRPIGLVELTPAGLPLALLGIAIILVLTPVVLPTRTGTGEEDGRALRGVKLHPGEGPRVGPREHPRELASDRSLLVSPDVEDQAAPRRSKAFLAIAIFVTVLVIGSVGLVPLSVAGVAGVLLMVLTGCLDPKLAFRIDWRVVLLIGSMMALGLAMEKSGAGQFLGGLAVEVAGVGGPRLVLLCLMLLTILLSIPMSNQAAALVMLPVGLSAAAGLDVNPRTFAMGIALAASCSFVTPLEPSCMLVFGPGRYRFSDFFRLGGPLTALMLAALVVLVPWAWPMEVHGPSGGAGLNQQSIGSAAARPG</sequence>
<proteinExistence type="predicted"/>
<feature type="transmembrane region" description="Helical" evidence="8">
    <location>
        <begin position="427"/>
        <end position="447"/>
    </location>
</feature>
<evidence type="ECO:0000313" key="10">
    <source>
        <dbReference type="EMBL" id="MCY1076640.1"/>
    </source>
</evidence>
<keyword evidence="11" id="KW-1185">Reference proteome</keyword>
<evidence type="ECO:0000256" key="7">
    <source>
        <dbReference type="SAM" id="MobiDB-lite"/>
    </source>
</evidence>
<dbReference type="InterPro" id="IPR051679">
    <property type="entry name" value="DASS-Related_Transporters"/>
</dbReference>
<feature type="compositionally biased region" description="Basic and acidic residues" evidence="7">
    <location>
        <begin position="220"/>
        <end position="235"/>
    </location>
</feature>
<evidence type="ECO:0000256" key="6">
    <source>
        <dbReference type="ARBA" id="ARBA00023136"/>
    </source>
</evidence>
<feature type="transmembrane region" description="Helical" evidence="8">
    <location>
        <begin position="305"/>
        <end position="323"/>
    </location>
</feature>
<feature type="transmembrane region" description="Helical" evidence="8">
    <location>
        <begin position="29"/>
        <end position="49"/>
    </location>
</feature>
<evidence type="ECO:0000256" key="1">
    <source>
        <dbReference type="ARBA" id="ARBA00004141"/>
    </source>
</evidence>
<dbReference type="PANTHER" id="PTHR43652:SF2">
    <property type="entry name" value="BASIC AMINO ACID ANTIPORTER YFCC-RELATED"/>
    <property type="match status" value="1"/>
</dbReference>
<dbReference type="CDD" id="cd01115">
    <property type="entry name" value="SLC13_permease"/>
    <property type="match status" value="1"/>
</dbReference>
<evidence type="ECO:0000256" key="5">
    <source>
        <dbReference type="ARBA" id="ARBA00022989"/>
    </source>
</evidence>
<gene>
    <name evidence="10" type="ORF">OV287_19365</name>
</gene>
<evidence type="ECO:0000313" key="11">
    <source>
        <dbReference type="Proteomes" id="UP001207654"/>
    </source>
</evidence>
<comment type="subcellular location">
    <subcellularLocation>
        <location evidence="1">Membrane</location>
        <topology evidence="1">Multi-pass membrane protein</topology>
    </subcellularLocation>
</comment>
<dbReference type="RefSeq" id="WP_267535518.1">
    <property type="nucleotide sequence ID" value="NZ_JAPNKA010000001.1"/>
</dbReference>
<protein>
    <submittedName>
        <fullName evidence="10">SLC13 family permease</fullName>
    </submittedName>
</protein>
<feature type="transmembrane region" description="Helical" evidence="8">
    <location>
        <begin position="260"/>
        <end position="293"/>
    </location>
</feature>
<dbReference type="Pfam" id="PF03600">
    <property type="entry name" value="CitMHS"/>
    <property type="match status" value="1"/>
</dbReference>